<feature type="compositionally biased region" description="Basic residues" evidence="1">
    <location>
        <begin position="30"/>
        <end position="48"/>
    </location>
</feature>
<feature type="signal peptide" evidence="2">
    <location>
        <begin position="1"/>
        <end position="22"/>
    </location>
</feature>
<dbReference type="RefSeq" id="WP_200591174.1">
    <property type="nucleotide sequence ID" value="NZ_JAEPBG010000002.1"/>
</dbReference>
<keyword evidence="2" id="KW-0732">Signal</keyword>
<accession>A0A934W0S4</accession>
<protein>
    <recommendedName>
        <fullName evidence="5">Exported signal peptide protein</fullName>
    </recommendedName>
</protein>
<feature type="region of interest" description="Disordered" evidence="1">
    <location>
        <begin position="154"/>
        <end position="175"/>
    </location>
</feature>
<feature type="region of interest" description="Disordered" evidence="1">
    <location>
        <begin position="21"/>
        <end position="71"/>
    </location>
</feature>
<comment type="caution">
    <text evidence="3">The sequence shown here is derived from an EMBL/GenBank/DDBJ whole genome shotgun (WGS) entry which is preliminary data.</text>
</comment>
<dbReference type="AlphaFoldDB" id="A0A934W0S4"/>
<evidence type="ECO:0000256" key="1">
    <source>
        <dbReference type="SAM" id="MobiDB-lite"/>
    </source>
</evidence>
<evidence type="ECO:0000313" key="4">
    <source>
        <dbReference type="Proteomes" id="UP000622890"/>
    </source>
</evidence>
<dbReference type="Proteomes" id="UP000622890">
    <property type="component" value="Unassembled WGS sequence"/>
</dbReference>
<keyword evidence="4" id="KW-1185">Reference proteome</keyword>
<feature type="chain" id="PRO_5037274603" description="Exported signal peptide protein" evidence="2">
    <location>
        <begin position="23"/>
        <end position="175"/>
    </location>
</feature>
<name>A0A934W0S4_9BURK</name>
<evidence type="ECO:0000256" key="2">
    <source>
        <dbReference type="SAM" id="SignalP"/>
    </source>
</evidence>
<gene>
    <name evidence="3" type="ORF">JJB74_07410</name>
</gene>
<organism evidence="3 4">
    <name type="scientific">Noviherbaspirillum pedocola</name>
    <dbReference type="NCBI Taxonomy" id="2801341"/>
    <lineage>
        <taxon>Bacteria</taxon>
        <taxon>Pseudomonadati</taxon>
        <taxon>Pseudomonadota</taxon>
        <taxon>Betaproteobacteria</taxon>
        <taxon>Burkholderiales</taxon>
        <taxon>Oxalobacteraceae</taxon>
        <taxon>Noviherbaspirillum</taxon>
    </lineage>
</organism>
<dbReference type="EMBL" id="JAEPBG010000002">
    <property type="protein sequence ID" value="MBK4734426.1"/>
    <property type="molecule type" value="Genomic_DNA"/>
</dbReference>
<proteinExistence type="predicted"/>
<evidence type="ECO:0008006" key="5">
    <source>
        <dbReference type="Google" id="ProtNLM"/>
    </source>
</evidence>
<sequence length="175" mass="18627">MKKSLTALFLMGAFLSANAAHAADADSQPKHKTTKKAASHKAAAHHAAKKSEKPAAAAATGNDEDDRPSDIAGATGVDYDCALGDKLTIFAKAEDDKHIELRWKSKLHHLTKVDTTTGAHRFENRRQGLVWIGIPAKGILLDSKKGEQLANDCKNPDQAKTVNAAPAPSSTLITQ</sequence>
<evidence type="ECO:0000313" key="3">
    <source>
        <dbReference type="EMBL" id="MBK4734426.1"/>
    </source>
</evidence>
<reference evidence="3" key="1">
    <citation type="submission" date="2021-01" db="EMBL/GenBank/DDBJ databases">
        <title>Genome sequence of strain Noviherbaspirillum sp. DKR-6.</title>
        <authorList>
            <person name="Chaudhary D.K."/>
        </authorList>
    </citation>
    <scope>NUCLEOTIDE SEQUENCE</scope>
    <source>
        <strain evidence="3">DKR-6</strain>
    </source>
</reference>